<dbReference type="EMBL" id="JAKTMA010000059">
    <property type="protein sequence ID" value="MCR0235309.1"/>
    <property type="molecule type" value="Genomic_DNA"/>
</dbReference>
<proteinExistence type="predicted"/>
<reference evidence="1" key="1">
    <citation type="journal article" date="2022" name="Clin. Infect. Dis.">
        <title>Association between Clostridium innocuum and antibiotic-associated diarrhea in adults and children: A cross-sectional study and comparative genomics analysis.</title>
        <authorList>
            <person name="Cherny K.E."/>
            <person name="Muscat E.B."/>
            <person name="Balaji A."/>
            <person name="Mukherjee J."/>
            <person name="Ozer E.A."/>
            <person name="Angarone M.P."/>
            <person name="Hauser A.R."/>
            <person name="Sichel J.S."/>
            <person name="Amponsah E."/>
            <person name="Kociolek L.K."/>
        </authorList>
    </citation>
    <scope>NUCLEOTIDE SEQUENCE</scope>
    <source>
        <strain evidence="1">NU1-AC-029v</strain>
    </source>
</reference>
<dbReference type="Proteomes" id="UP001203972">
    <property type="component" value="Unassembled WGS sequence"/>
</dbReference>
<accession>A0AAP2URT3</accession>
<comment type="caution">
    <text evidence="1">The sequence shown here is derived from an EMBL/GenBank/DDBJ whole genome shotgun (WGS) entry which is preliminary data.</text>
</comment>
<organism evidence="1 2">
    <name type="scientific">Clostridium innocuum</name>
    <dbReference type="NCBI Taxonomy" id="1522"/>
    <lineage>
        <taxon>Bacteria</taxon>
        <taxon>Bacillati</taxon>
        <taxon>Bacillota</taxon>
        <taxon>Clostridia</taxon>
        <taxon>Eubacteriales</taxon>
        <taxon>Clostridiaceae</taxon>
        <taxon>Clostridium</taxon>
    </lineage>
</organism>
<evidence type="ECO:0000313" key="2">
    <source>
        <dbReference type="Proteomes" id="UP001203972"/>
    </source>
</evidence>
<gene>
    <name evidence="1" type="ORF">MKC95_21305</name>
</gene>
<evidence type="ECO:0000313" key="1">
    <source>
        <dbReference type="EMBL" id="MCR0235309.1"/>
    </source>
</evidence>
<dbReference type="RefSeq" id="WP_008816952.1">
    <property type="nucleotide sequence ID" value="NZ_AP025565.1"/>
</dbReference>
<dbReference type="AlphaFoldDB" id="A0AAP2URT3"/>
<name>A0AAP2URT3_CLOIN</name>
<protein>
    <submittedName>
        <fullName evidence="1">Uncharacterized protein</fullName>
    </submittedName>
</protein>
<sequence length="312" mass="37192">MKIDLLKEAETILREGEDTRDYKVLFILEPTLVLNDNYYERVMMEEYMNHEPVCFAAKSSDEITSIAITDRRTDYVAPWAFNLGNEFMNLIQMQYEIKAMTPEGHYSMWRYIAGKNDIHAVMGVKVYMDYCQEHGVTRNWLQRQMPYIEIPDIFDVKSWKPYVKNSRYYLDHSCLEHGENYVPICILDKFYPENTDVFTVATNGKELVTFHPKDFSISREYAIQLADGEFHEMFIDKLKDNFHIDHLEMPAHVMLWNILPKYYPKPTNEIRIYLSHCKVEGITADKLHEESRMHVPDIMKFYSKPRYKTQER</sequence>